<feature type="region of interest" description="Disordered" evidence="1">
    <location>
        <begin position="128"/>
        <end position="150"/>
    </location>
</feature>
<sequence>MRLQCQQHRTEMGLSAGGDHHGKSYLTTPSTQVHTMESCSLKSTFWLLLAQVVLPRESLKATKQKAVLHSCHCRGYGSSRCSHHHENPHPPHAQVEVLCKKMAARAYESNIRSSKSLNVFHWHLKSSNVEDRPTSKEESFQNQRSSCHRGGPSTCLQILVGLQAEDLSPPT</sequence>
<protein>
    <submittedName>
        <fullName evidence="2">Uncharacterized protein</fullName>
    </submittedName>
</protein>
<evidence type="ECO:0000313" key="2">
    <source>
        <dbReference type="EMBL" id="CAI5781374.1"/>
    </source>
</evidence>
<proteinExistence type="predicted"/>
<evidence type="ECO:0000313" key="3">
    <source>
        <dbReference type="Proteomes" id="UP001178461"/>
    </source>
</evidence>
<feature type="region of interest" description="Disordered" evidence="1">
    <location>
        <begin position="1"/>
        <end position="23"/>
    </location>
</feature>
<dbReference type="Proteomes" id="UP001178461">
    <property type="component" value="Chromosome 8"/>
</dbReference>
<name>A0AA35PAS2_9SAUR</name>
<gene>
    <name evidence="2" type="ORF">PODLI_1B002831</name>
</gene>
<organism evidence="2 3">
    <name type="scientific">Podarcis lilfordi</name>
    <name type="common">Lilford's wall lizard</name>
    <dbReference type="NCBI Taxonomy" id="74358"/>
    <lineage>
        <taxon>Eukaryota</taxon>
        <taxon>Metazoa</taxon>
        <taxon>Chordata</taxon>
        <taxon>Craniata</taxon>
        <taxon>Vertebrata</taxon>
        <taxon>Euteleostomi</taxon>
        <taxon>Lepidosauria</taxon>
        <taxon>Squamata</taxon>
        <taxon>Bifurcata</taxon>
        <taxon>Unidentata</taxon>
        <taxon>Episquamata</taxon>
        <taxon>Laterata</taxon>
        <taxon>Lacertibaenia</taxon>
        <taxon>Lacertidae</taxon>
        <taxon>Podarcis</taxon>
    </lineage>
</organism>
<feature type="compositionally biased region" description="Basic and acidic residues" evidence="1">
    <location>
        <begin position="128"/>
        <end position="139"/>
    </location>
</feature>
<dbReference type="AlphaFoldDB" id="A0AA35PAS2"/>
<evidence type="ECO:0000256" key="1">
    <source>
        <dbReference type="SAM" id="MobiDB-lite"/>
    </source>
</evidence>
<dbReference type="EMBL" id="OX395133">
    <property type="protein sequence ID" value="CAI5781374.1"/>
    <property type="molecule type" value="Genomic_DNA"/>
</dbReference>
<reference evidence="2" key="1">
    <citation type="submission" date="2022-12" db="EMBL/GenBank/DDBJ databases">
        <authorList>
            <person name="Alioto T."/>
            <person name="Alioto T."/>
            <person name="Gomez Garrido J."/>
        </authorList>
    </citation>
    <scope>NUCLEOTIDE SEQUENCE</scope>
</reference>
<accession>A0AA35PAS2</accession>
<keyword evidence="3" id="KW-1185">Reference proteome</keyword>